<dbReference type="InterPro" id="IPR005124">
    <property type="entry name" value="V-ATPase_G"/>
</dbReference>
<dbReference type="NCBIfam" id="TIGR01147">
    <property type="entry name" value="V_ATP_synt_G"/>
    <property type="match status" value="1"/>
</dbReference>
<proteinExistence type="inferred from homology"/>
<keyword evidence="6" id="KW-1185">Reference proteome</keyword>
<keyword evidence="2" id="KW-0813">Transport</keyword>
<dbReference type="GO" id="GO:0000221">
    <property type="term" value="C:vacuolar proton-transporting V-type ATPase, V1 domain"/>
    <property type="evidence" value="ECO:0007669"/>
    <property type="project" value="TreeGrafter"/>
</dbReference>
<dbReference type="OrthoDB" id="250802at2759"/>
<reference evidence="5" key="1">
    <citation type="submission" date="2019-11" db="EMBL/GenBank/DDBJ databases">
        <title>Leishmania tarentolae CDS.</title>
        <authorList>
            <person name="Goto Y."/>
            <person name="Yamagishi J."/>
        </authorList>
    </citation>
    <scope>NUCLEOTIDE SEQUENCE [LARGE SCALE GENOMIC DNA]</scope>
    <source>
        <strain evidence="5">Parrot Tar II</strain>
    </source>
</reference>
<evidence type="ECO:0000256" key="3">
    <source>
        <dbReference type="ARBA" id="ARBA00022781"/>
    </source>
</evidence>
<comment type="caution">
    <text evidence="5">The sequence shown here is derived from an EMBL/GenBank/DDBJ whole genome shotgun (WGS) entry which is preliminary data.</text>
</comment>
<dbReference type="AlphaFoldDB" id="A0A640KHK4"/>
<keyword evidence="3" id="KW-0375">Hydrogen ion transport</keyword>
<name>A0A640KHK4_LEITA</name>
<evidence type="ECO:0000313" key="6">
    <source>
        <dbReference type="Proteomes" id="UP000419144"/>
    </source>
</evidence>
<dbReference type="PANTHER" id="PTHR12713">
    <property type="entry name" value="VACUOLAR ATP SYNTHASE SUBUNIT G"/>
    <property type="match status" value="1"/>
</dbReference>
<protein>
    <submittedName>
        <fullName evidence="5">(H+)-ATPase G subunit, putative</fullName>
    </submittedName>
</protein>
<evidence type="ECO:0000256" key="2">
    <source>
        <dbReference type="ARBA" id="ARBA00022448"/>
    </source>
</evidence>
<dbReference type="FunFam" id="1.20.5.2950:FF:000004">
    <property type="entry name" value="V-type proton ATPase subunit G"/>
    <property type="match status" value="1"/>
</dbReference>
<sequence>MRLSNAHIIQRACERDHPLQLFAYVYAHSTTKRSRRHVIVLLPSNTHPLHHQHRYTCFALLRALCTTCINRHLCCLFFFSTAAACFRGRRVLPFLSLCPRKENTSSTAGWNLCARSPSYAPHLSVSHSKFSIRAYLPPPPFSVVALLIIIMPPKQDNVQKLLAAEERRSKLISDAKARKQQRVKQAKVDAEHEVASFRAEKDREYDRYRAQQNSGADAENAELARETDRELEELKNLTAQRMDAVANMMARLIVTVKE</sequence>
<dbReference type="PANTHER" id="PTHR12713:SF11">
    <property type="entry name" value="V-TYPE PROTON ATPASE SUBUNIT G"/>
    <property type="match status" value="1"/>
</dbReference>
<dbReference type="EMBL" id="BLBS01000030">
    <property type="protein sequence ID" value="GET88681.1"/>
    <property type="molecule type" value="Genomic_DNA"/>
</dbReference>
<accession>A0A640KHK4</accession>
<keyword evidence="4" id="KW-0406">Ion transport</keyword>
<dbReference type="Proteomes" id="UP000419144">
    <property type="component" value="Unassembled WGS sequence"/>
</dbReference>
<evidence type="ECO:0000256" key="4">
    <source>
        <dbReference type="ARBA" id="ARBA00023065"/>
    </source>
</evidence>
<dbReference type="Pfam" id="PF03179">
    <property type="entry name" value="V-ATPase_G"/>
    <property type="match status" value="1"/>
</dbReference>
<dbReference type="Gene3D" id="1.20.5.2950">
    <property type="match status" value="1"/>
</dbReference>
<gene>
    <name evidence="5" type="ORF">LtaPh_2304000</name>
</gene>
<organism evidence="5 6">
    <name type="scientific">Leishmania tarentolae</name>
    <name type="common">Sauroleishmania tarentolae</name>
    <dbReference type="NCBI Taxonomy" id="5689"/>
    <lineage>
        <taxon>Eukaryota</taxon>
        <taxon>Discoba</taxon>
        <taxon>Euglenozoa</taxon>
        <taxon>Kinetoplastea</taxon>
        <taxon>Metakinetoplastina</taxon>
        <taxon>Trypanosomatida</taxon>
        <taxon>Trypanosomatidae</taxon>
        <taxon>Leishmaniinae</taxon>
        <taxon>Leishmania</taxon>
        <taxon>lizard Leishmania</taxon>
    </lineage>
</organism>
<comment type="similarity">
    <text evidence="1">Belongs to the V-ATPase G subunit family.</text>
</comment>
<evidence type="ECO:0000256" key="1">
    <source>
        <dbReference type="ARBA" id="ARBA00010066"/>
    </source>
</evidence>
<dbReference type="VEuPathDB" id="TriTrypDB:LtaPh_2304000"/>
<dbReference type="GO" id="GO:0016887">
    <property type="term" value="F:ATP hydrolysis activity"/>
    <property type="evidence" value="ECO:0007669"/>
    <property type="project" value="TreeGrafter"/>
</dbReference>
<dbReference type="GO" id="GO:0046961">
    <property type="term" value="F:proton-transporting ATPase activity, rotational mechanism"/>
    <property type="evidence" value="ECO:0007669"/>
    <property type="project" value="InterPro"/>
</dbReference>
<evidence type="ECO:0000313" key="5">
    <source>
        <dbReference type="EMBL" id="GET88681.1"/>
    </source>
</evidence>